<dbReference type="InterPro" id="IPR000073">
    <property type="entry name" value="AB_hydrolase_1"/>
</dbReference>
<dbReference type="PANTHER" id="PTHR43798">
    <property type="entry name" value="MONOACYLGLYCEROL LIPASE"/>
    <property type="match status" value="1"/>
</dbReference>
<evidence type="ECO:0000313" key="3">
    <source>
        <dbReference type="Proteomes" id="UP000199001"/>
    </source>
</evidence>
<sequence length="261" mass="28001">MTNNHPGIDDSGAGPVVVGHGPRRVLALHGWFGSARGWGWLPDLIDTERFTWAFLDCRGYGARAGVAGEHTIAEISGDALDLADSLGWDTFSVVGHSMGGIAAQRVLADAPGRVERLVGISPVPAGGVPFDLQSWALFDGAADNPGNRRAIIDLTTGNRLSGGWLDEMVRFSLDNCTREAFGAYLTAWARTDLTDDVKGNPVPALAVVGEHDPALGADTMRETWLRHYPNARLEVLANAGHYAMYETPVRLATVLEEFLGQ</sequence>
<dbReference type="EMBL" id="FMHZ01000002">
    <property type="protein sequence ID" value="SCL44259.1"/>
    <property type="molecule type" value="Genomic_DNA"/>
</dbReference>
<dbReference type="STRING" id="47855.GA0070606_0207"/>
<gene>
    <name evidence="2" type="ORF">GA0070606_0207</name>
</gene>
<accession>A0A1C6TRG7</accession>
<protein>
    <submittedName>
        <fullName evidence="2">Pimeloyl-ACP methyl ester carboxylesterase</fullName>
    </submittedName>
</protein>
<dbReference type="Proteomes" id="UP000199001">
    <property type="component" value="Unassembled WGS sequence"/>
</dbReference>
<proteinExistence type="predicted"/>
<dbReference type="OrthoDB" id="8957634at2"/>
<dbReference type="GO" id="GO:0003824">
    <property type="term" value="F:catalytic activity"/>
    <property type="evidence" value="ECO:0007669"/>
    <property type="project" value="UniProtKB-ARBA"/>
</dbReference>
<dbReference type="InterPro" id="IPR050266">
    <property type="entry name" value="AB_hydrolase_sf"/>
</dbReference>
<dbReference type="InterPro" id="IPR029058">
    <property type="entry name" value="AB_hydrolase_fold"/>
</dbReference>
<dbReference type="Pfam" id="PF12697">
    <property type="entry name" value="Abhydrolase_6"/>
    <property type="match status" value="1"/>
</dbReference>
<dbReference type="GO" id="GO:0016020">
    <property type="term" value="C:membrane"/>
    <property type="evidence" value="ECO:0007669"/>
    <property type="project" value="TreeGrafter"/>
</dbReference>
<feature type="domain" description="AB hydrolase-1" evidence="1">
    <location>
        <begin position="25"/>
        <end position="252"/>
    </location>
</feature>
<reference evidence="3" key="1">
    <citation type="submission" date="2016-06" db="EMBL/GenBank/DDBJ databases">
        <authorList>
            <person name="Varghese N."/>
            <person name="Submissions Spin"/>
        </authorList>
    </citation>
    <scope>NUCLEOTIDE SEQUENCE [LARGE SCALE GENOMIC DNA]</scope>
    <source>
        <strain evidence="3">DSM 43903</strain>
    </source>
</reference>
<evidence type="ECO:0000259" key="1">
    <source>
        <dbReference type="Pfam" id="PF12697"/>
    </source>
</evidence>
<name>A0A1C6TRG7_9ACTN</name>
<dbReference type="PANTHER" id="PTHR43798:SF33">
    <property type="entry name" value="HYDROLASE, PUTATIVE (AFU_ORTHOLOGUE AFUA_2G14860)-RELATED"/>
    <property type="match status" value="1"/>
</dbReference>
<dbReference type="AlphaFoldDB" id="A0A1C6TRG7"/>
<evidence type="ECO:0000313" key="2">
    <source>
        <dbReference type="EMBL" id="SCL44259.1"/>
    </source>
</evidence>
<keyword evidence="3" id="KW-1185">Reference proteome</keyword>
<dbReference type="SUPFAM" id="SSF53474">
    <property type="entry name" value="alpha/beta-Hydrolases"/>
    <property type="match status" value="1"/>
</dbReference>
<organism evidence="2 3">
    <name type="scientific">Micromonospora citrea</name>
    <dbReference type="NCBI Taxonomy" id="47855"/>
    <lineage>
        <taxon>Bacteria</taxon>
        <taxon>Bacillati</taxon>
        <taxon>Actinomycetota</taxon>
        <taxon>Actinomycetes</taxon>
        <taxon>Micromonosporales</taxon>
        <taxon>Micromonosporaceae</taxon>
        <taxon>Micromonospora</taxon>
    </lineage>
</organism>
<dbReference type="RefSeq" id="WP_091094620.1">
    <property type="nucleotide sequence ID" value="NZ_FMHZ01000002.1"/>
</dbReference>
<dbReference type="Gene3D" id="3.40.50.1820">
    <property type="entry name" value="alpha/beta hydrolase"/>
    <property type="match status" value="1"/>
</dbReference>